<evidence type="ECO:0000256" key="4">
    <source>
        <dbReference type="ARBA" id="ARBA00022801"/>
    </source>
</evidence>
<dbReference type="OrthoDB" id="9786661at2"/>
<dbReference type="RefSeq" id="WP_087140844.1">
    <property type="nucleotide sequence ID" value="NZ_FUIE01000053.1"/>
</dbReference>
<dbReference type="Pfam" id="PF00933">
    <property type="entry name" value="Glyco_hydro_3"/>
    <property type="match status" value="1"/>
</dbReference>
<reference evidence="7 8" key="1">
    <citation type="submission" date="2017-02" db="EMBL/GenBank/DDBJ databases">
        <authorList>
            <person name="Peterson S.W."/>
        </authorList>
    </citation>
    <scope>NUCLEOTIDE SEQUENCE [LARGE SCALE GENOMIC DNA]</scope>
    <source>
        <strain evidence="7 8">3F5N</strain>
    </source>
</reference>
<dbReference type="InterPro" id="IPR001764">
    <property type="entry name" value="Glyco_hydro_3_N"/>
</dbReference>
<dbReference type="NCBIfam" id="NF003740">
    <property type="entry name" value="PRK05337.1"/>
    <property type="match status" value="1"/>
</dbReference>
<dbReference type="InterPro" id="IPR036962">
    <property type="entry name" value="Glyco_hydro_3_N_sf"/>
</dbReference>
<accession>A0A1R4G7T0</accession>
<dbReference type="InterPro" id="IPR050226">
    <property type="entry name" value="NagZ_Beta-hexosaminidase"/>
</dbReference>
<dbReference type="GO" id="GO:0009254">
    <property type="term" value="P:peptidoglycan turnover"/>
    <property type="evidence" value="ECO:0007669"/>
    <property type="project" value="TreeGrafter"/>
</dbReference>
<dbReference type="Proteomes" id="UP000195766">
    <property type="component" value="Unassembled WGS sequence"/>
</dbReference>
<dbReference type="PANTHER" id="PTHR30480">
    <property type="entry name" value="BETA-HEXOSAMINIDASE-RELATED"/>
    <property type="match status" value="1"/>
</dbReference>
<organism evidence="7 8">
    <name type="scientific">Brevundimonas diminuta 3F5N</name>
    <dbReference type="NCBI Taxonomy" id="1255603"/>
    <lineage>
        <taxon>Bacteria</taxon>
        <taxon>Pseudomonadati</taxon>
        <taxon>Pseudomonadota</taxon>
        <taxon>Alphaproteobacteria</taxon>
        <taxon>Caulobacterales</taxon>
        <taxon>Caulobacteraceae</taxon>
        <taxon>Brevundimonas</taxon>
    </lineage>
</organism>
<dbReference type="GO" id="GO:0004563">
    <property type="term" value="F:beta-N-acetylhexosaminidase activity"/>
    <property type="evidence" value="ECO:0007669"/>
    <property type="project" value="UniProtKB-EC"/>
</dbReference>
<evidence type="ECO:0000313" key="8">
    <source>
        <dbReference type="Proteomes" id="UP000195766"/>
    </source>
</evidence>
<dbReference type="AlphaFoldDB" id="A0A1R4G7T0"/>
<dbReference type="EC" id="3.2.1.52" evidence="3"/>
<proteinExistence type="inferred from homology"/>
<keyword evidence="5 7" id="KW-0326">Glycosidase</keyword>
<evidence type="ECO:0000256" key="1">
    <source>
        <dbReference type="ARBA" id="ARBA00001231"/>
    </source>
</evidence>
<comment type="catalytic activity">
    <reaction evidence="1">
        <text>Hydrolysis of terminal non-reducing N-acetyl-D-hexosamine residues in N-acetyl-beta-D-hexosaminides.</text>
        <dbReference type="EC" id="3.2.1.52"/>
    </reaction>
</comment>
<evidence type="ECO:0000256" key="3">
    <source>
        <dbReference type="ARBA" id="ARBA00012663"/>
    </source>
</evidence>
<evidence type="ECO:0000259" key="6">
    <source>
        <dbReference type="Pfam" id="PF00933"/>
    </source>
</evidence>
<dbReference type="GO" id="GO:0005975">
    <property type="term" value="P:carbohydrate metabolic process"/>
    <property type="evidence" value="ECO:0007669"/>
    <property type="project" value="InterPro"/>
</dbReference>
<feature type="domain" description="Glycoside hydrolase family 3 N-terminal" evidence="6">
    <location>
        <begin position="28"/>
        <end position="314"/>
    </location>
</feature>
<dbReference type="Gene3D" id="3.20.20.300">
    <property type="entry name" value="Glycoside hydrolase, family 3, N-terminal domain"/>
    <property type="match status" value="1"/>
</dbReference>
<gene>
    <name evidence="7" type="ORF">FM111_10130</name>
</gene>
<dbReference type="PANTHER" id="PTHR30480:SF13">
    <property type="entry name" value="BETA-HEXOSAMINIDASE"/>
    <property type="match status" value="1"/>
</dbReference>
<dbReference type="InterPro" id="IPR019800">
    <property type="entry name" value="Glyco_hydro_3_AS"/>
</dbReference>
<keyword evidence="4 7" id="KW-0378">Hydrolase</keyword>
<dbReference type="EMBL" id="FUIE01000053">
    <property type="protein sequence ID" value="SJM64072.1"/>
    <property type="molecule type" value="Genomic_DNA"/>
</dbReference>
<evidence type="ECO:0000256" key="2">
    <source>
        <dbReference type="ARBA" id="ARBA00005336"/>
    </source>
</evidence>
<sequence>MTSAAIYGCSGHRLTAEERAFYAEAKPWGFILFRRNVDSPEQVKALVSELRDSVGRDDAPVLIDQEGGRVQRLGPPHWPKYPPGAAYLKATNDPATARELVRLGARLIAHDLRELGITVDCVPVLDVPVPGAHDIIGDRAYAQDPATVTQLGRAAAEGLLAGGVLPIIKHIPGHGRAFSDSHHDLPVVETAIEELDAWDFAPFKALSDMPMAMTAHVVFTAVDAKRPATTSKKAIRLMRERLGFSGLILSDDLSMQALSGTLTERAEQSLKAGCDVVLHCNGDLKEMAAVAEGTKKLKGEAKRRAEAALNRIVRTPEPLDVAEGRARLEAALNGRFDAAKGPDVGEAPAEEVMA</sequence>
<evidence type="ECO:0000313" key="7">
    <source>
        <dbReference type="EMBL" id="SJM64072.1"/>
    </source>
</evidence>
<evidence type="ECO:0000256" key="5">
    <source>
        <dbReference type="ARBA" id="ARBA00023295"/>
    </source>
</evidence>
<name>A0A1R4G7T0_BREDI</name>
<comment type="similarity">
    <text evidence="2">Belongs to the glycosyl hydrolase 3 family.</text>
</comment>
<dbReference type="InterPro" id="IPR017853">
    <property type="entry name" value="GH"/>
</dbReference>
<dbReference type="PROSITE" id="PS00775">
    <property type="entry name" value="GLYCOSYL_HYDROL_F3"/>
    <property type="match status" value="1"/>
</dbReference>
<protein>
    <recommendedName>
        <fullName evidence="3">beta-N-acetylhexosaminidase</fullName>
        <ecNumber evidence="3">3.2.1.52</ecNumber>
    </recommendedName>
</protein>
<dbReference type="SUPFAM" id="SSF51445">
    <property type="entry name" value="(Trans)glycosidases"/>
    <property type="match status" value="1"/>
</dbReference>